<dbReference type="InterPro" id="IPR024524">
    <property type="entry name" value="DUF3800"/>
</dbReference>
<reference evidence="1" key="1">
    <citation type="journal article" date="2021" name="Proc. Natl. Acad. Sci. U.S.A.">
        <title>A Catalog of Tens of Thousands of Viruses from Human Metagenomes Reveals Hidden Associations with Chronic Diseases.</title>
        <authorList>
            <person name="Tisza M.J."/>
            <person name="Buck C.B."/>
        </authorList>
    </citation>
    <scope>NUCLEOTIDE SEQUENCE</scope>
    <source>
        <strain evidence="1">Ct5qs5</strain>
    </source>
</reference>
<dbReference type="EMBL" id="BK015603">
    <property type="protein sequence ID" value="DAE15332.1"/>
    <property type="molecule type" value="Genomic_DNA"/>
</dbReference>
<accession>A0A8S5QA06</accession>
<organism evidence="1">
    <name type="scientific">Siphoviridae sp. ct5qs5</name>
    <dbReference type="NCBI Taxonomy" id="2825339"/>
    <lineage>
        <taxon>Viruses</taxon>
        <taxon>Duplodnaviria</taxon>
        <taxon>Heunggongvirae</taxon>
        <taxon>Uroviricota</taxon>
        <taxon>Caudoviricetes</taxon>
    </lineage>
</organism>
<name>A0A8S5QA06_9CAUD</name>
<dbReference type="Pfam" id="PF12686">
    <property type="entry name" value="DUF3800"/>
    <property type="match status" value="1"/>
</dbReference>
<proteinExistence type="predicted"/>
<evidence type="ECO:0000313" key="1">
    <source>
        <dbReference type="EMBL" id="DAE15332.1"/>
    </source>
</evidence>
<evidence type="ECO:0008006" key="2">
    <source>
        <dbReference type="Google" id="ProtNLM"/>
    </source>
</evidence>
<sequence>MTKQLVFIDESGDPGFKAKSSANFSFALVVFEDTEQAEEAEKAINNAAVLSRHLSEFKYSKTCNHVKDIFFNEISKCSFRAKALYVNKMEITSEELRNNANKFYNFFLKQVITHAQLSDASLKLDGKKDTVKKELVSYIRAQAQKEVAKIRYEDSKNNRLIQLADMIAGLVNHAYSANATLEQKEWVKILKNKLDIWQFK</sequence>
<protein>
    <recommendedName>
        <fullName evidence="2">DUF3800 domain-containing protein</fullName>
    </recommendedName>
</protein>